<evidence type="ECO:0000313" key="4">
    <source>
        <dbReference type="Proteomes" id="UP001597085"/>
    </source>
</evidence>
<keyword evidence="4" id="KW-1185">Reference proteome</keyword>
<dbReference type="Pfam" id="PF13561">
    <property type="entry name" value="adh_short_C2"/>
    <property type="match status" value="1"/>
</dbReference>
<dbReference type="EMBL" id="JBHUDK010000015">
    <property type="protein sequence ID" value="MFD1600506.1"/>
    <property type="molecule type" value="Genomic_DNA"/>
</dbReference>
<dbReference type="PANTHER" id="PTHR42760">
    <property type="entry name" value="SHORT-CHAIN DEHYDROGENASES/REDUCTASES FAMILY MEMBER"/>
    <property type="match status" value="1"/>
</dbReference>
<dbReference type="GO" id="GO:0016491">
    <property type="term" value="F:oxidoreductase activity"/>
    <property type="evidence" value="ECO:0007669"/>
    <property type="project" value="UniProtKB-KW"/>
</dbReference>
<keyword evidence="2 3" id="KW-0560">Oxidoreductase</keyword>
<dbReference type="RefSeq" id="WP_256422245.1">
    <property type="nucleotide sequence ID" value="NZ_JANHDI010000011.1"/>
</dbReference>
<dbReference type="Proteomes" id="UP001597085">
    <property type="component" value="Unassembled WGS sequence"/>
</dbReference>
<dbReference type="EC" id="1.1.1.-" evidence="3"/>
<proteinExistence type="inferred from homology"/>
<dbReference type="InterPro" id="IPR036291">
    <property type="entry name" value="NAD(P)-bd_dom_sf"/>
</dbReference>
<dbReference type="Gene3D" id="3.40.50.720">
    <property type="entry name" value="NAD(P)-binding Rossmann-like Domain"/>
    <property type="match status" value="1"/>
</dbReference>
<dbReference type="SUPFAM" id="SSF51735">
    <property type="entry name" value="NAD(P)-binding Rossmann-fold domains"/>
    <property type="match status" value="1"/>
</dbReference>
<dbReference type="PANTHER" id="PTHR42760:SF115">
    <property type="entry name" value="3-OXOACYL-[ACYL-CARRIER-PROTEIN] REDUCTASE FABG"/>
    <property type="match status" value="1"/>
</dbReference>
<gene>
    <name evidence="3" type="ORF">ACFSBX_16310</name>
</gene>
<dbReference type="PRINTS" id="PR00080">
    <property type="entry name" value="SDRFAMILY"/>
</dbReference>
<dbReference type="AlphaFoldDB" id="A0ABD6CTA5"/>
<comment type="caution">
    <text evidence="3">The sequence shown here is derived from an EMBL/GenBank/DDBJ whole genome shotgun (WGS) entry which is preliminary data.</text>
</comment>
<reference evidence="3 4" key="1">
    <citation type="journal article" date="2019" name="Int. J. Syst. Evol. Microbiol.">
        <title>The Global Catalogue of Microorganisms (GCM) 10K type strain sequencing project: providing services to taxonomists for standard genome sequencing and annotation.</title>
        <authorList>
            <consortium name="The Broad Institute Genomics Platform"/>
            <consortium name="The Broad Institute Genome Sequencing Center for Infectious Disease"/>
            <person name="Wu L."/>
            <person name="Ma J."/>
        </authorList>
    </citation>
    <scope>NUCLEOTIDE SEQUENCE [LARGE SCALE GENOMIC DNA]</scope>
    <source>
        <strain evidence="3 4">CGMCC 1.12121</strain>
    </source>
</reference>
<dbReference type="PRINTS" id="PR00081">
    <property type="entry name" value="GDHRDH"/>
</dbReference>
<organism evidence="3 4">
    <name type="scientific">Halobellus rarus</name>
    <dbReference type="NCBI Taxonomy" id="1126237"/>
    <lineage>
        <taxon>Archaea</taxon>
        <taxon>Methanobacteriati</taxon>
        <taxon>Methanobacteriota</taxon>
        <taxon>Stenosarchaea group</taxon>
        <taxon>Halobacteria</taxon>
        <taxon>Halobacteriales</taxon>
        <taxon>Haloferacaceae</taxon>
        <taxon>Halobellus</taxon>
    </lineage>
</organism>
<comment type="similarity">
    <text evidence="1">Belongs to the short-chain dehydrogenases/reductases (SDR) family.</text>
</comment>
<dbReference type="InterPro" id="IPR002347">
    <property type="entry name" value="SDR_fam"/>
</dbReference>
<protein>
    <submittedName>
        <fullName evidence="3">SDR family NAD(P)-dependent oxidoreductase</fullName>
        <ecNumber evidence="3">1.1.1.-</ecNumber>
    </submittedName>
</protein>
<evidence type="ECO:0000256" key="1">
    <source>
        <dbReference type="ARBA" id="ARBA00006484"/>
    </source>
</evidence>
<accession>A0ABD6CTA5</accession>
<dbReference type="FunFam" id="3.40.50.720:FF:000084">
    <property type="entry name" value="Short-chain dehydrogenase reductase"/>
    <property type="match status" value="1"/>
</dbReference>
<name>A0ABD6CTA5_9EURY</name>
<evidence type="ECO:0000256" key="2">
    <source>
        <dbReference type="ARBA" id="ARBA00023002"/>
    </source>
</evidence>
<evidence type="ECO:0000313" key="3">
    <source>
        <dbReference type="EMBL" id="MFD1600506.1"/>
    </source>
</evidence>
<sequence length="260" mass="28036">MSILDEFRLEGQTAVITGGNRGIGRSIANAYAELGANIVVANRDEQVGEKAASEIADSYDVTTQQVSVDVSEEEQVRELSKTVVDEFGKIDILVNNAGVTNNTAAENLTLDEWNHVLDINLTGTFLCSRHIGEQMIDGGGGGTIVNLSSIAAYIASNPQPQIAYHTSKGGVKQFTKQLASEWAEYDIRVNAIAPGYIRTEMVDEVLRTDDELASTWRSEMLQDEIMGPDCLKGAAVLLASDAGRYMTGETIVVDGGYLAR</sequence>